<name>A0ABU9E7X2_9BACT</name>
<dbReference type="Proteomes" id="UP001484239">
    <property type="component" value="Unassembled WGS sequence"/>
</dbReference>
<dbReference type="InterPro" id="IPR001845">
    <property type="entry name" value="HTH_ArsR_DNA-bd_dom"/>
</dbReference>
<evidence type="ECO:0000313" key="5">
    <source>
        <dbReference type="EMBL" id="MEK9500209.1"/>
    </source>
</evidence>
<reference evidence="5 6" key="1">
    <citation type="submission" date="2024-02" db="EMBL/GenBank/DDBJ databases">
        <title>A novel Gemmatimonadota bacterium.</title>
        <authorList>
            <person name="Du Z.-J."/>
            <person name="Ye Y.-Q."/>
        </authorList>
    </citation>
    <scope>NUCLEOTIDE SEQUENCE [LARGE SCALE GENOMIC DNA]</scope>
    <source>
        <strain evidence="5 6">DH-20</strain>
    </source>
</reference>
<evidence type="ECO:0000256" key="2">
    <source>
        <dbReference type="ARBA" id="ARBA00023125"/>
    </source>
</evidence>
<evidence type="ECO:0000313" key="6">
    <source>
        <dbReference type="Proteomes" id="UP001484239"/>
    </source>
</evidence>
<keyword evidence="6" id="KW-1185">Reference proteome</keyword>
<protein>
    <submittedName>
        <fullName evidence="5">Metalloregulator ArsR/SmtB family transcription factor</fullName>
    </submittedName>
</protein>
<gene>
    <name evidence="5" type="ORF">WI372_04410</name>
</gene>
<evidence type="ECO:0000256" key="1">
    <source>
        <dbReference type="ARBA" id="ARBA00023015"/>
    </source>
</evidence>
<sequence length="107" mass="11921">MATLTPEVIALVAQRFKALSEPARLSILGELRTGELNVSQIVERTEQSQAAVSKHLRILHDLGFVSRRREGVFVLYGLADDHVFELCDLMCGRIERETEERGGLLSG</sequence>
<dbReference type="PROSITE" id="PS50987">
    <property type="entry name" value="HTH_ARSR_2"/>
    <property type="match status" value="1"/>
</dbReference>
<organism evidence="5 6">
    <name type="scientific">Gaopeijia maritima</name>
    <dbReference type="NCBI Taxonomy" id="3119007"/>
    <lineage>
        <taxon>Bacteria</taxon>
        <taxon>Pseudomonadati</taxon>
        <taxon>Gemmatimonadota</taxon>
        <taxon>Longimicrobiia</taxon>
        <taxon>Gaopeijiales</taxon>
        <taxon>Gaopeijiaceae</taxon>
        <taxon>Gaopeijia</taxon>
    </lineage>
</organism>
<evidence type="ECO:0000259" key="4">
    <source>
        <dbReference type="PROSITE" id="PS50987"/>
    </source>
</evidence>
<keyword evidence="3" id="KW-0804">Transcription</keyword>
<dbReference type="Gene3D" id="1.10.10.10">
    <property type="entry name" value="Winged helix-like DNA-binding domain superfamily/Winged helix DNA-binding domain"/>
    <property type="match status" value="1"/>
</dbReference>
<dbReference type="NCBIfam" id="NF033788">
    <property type="entry name" value="HTH_metalloreg"/>
    <property type="match status" value="1"/>
</dbReference>
<dbReference type="InterPro" id="IPR051011">
    <property type="entry name" value="Metal_resp_trans_reg"/>
</dbReference>
<dbReference type="RefSeq" id="WP_405275356.1">
    <property type="nucleotide sequence ID" value="NZ_CP144380.1"/>
</dbReference>
<evidence type="ECO:0000256" key="3">
    <source>
        <dbReference type="ARBA" id="ARBA00023163"/>
    </source>
</evidence>
<dbReference type="PANTHER" id="PTHR43132">
    <property type="entry name" value="ARSENICAL RESISTANCE OPERON REPRESSOR ARSR-RELATED"/>
    <property type="match status" value="1"/>
</dbReference>
<accession>A0ABU9E7X2</accession>
<dbReference type="SUPFAM" id="SSF46785">
    <property type="entry name" value="Winged helix' DNA-binding domain"/>
    <property type="match status" value="1"/>
</dbReference>
<keyword evidence="1" id="KW-0805">Transcription regulation</keyword>
<dbReference type="InterPro" id="IPR011991">
    <property type="entry name" value="ArsR-like_HTH"/>
</dbReference>
<comment type="caution">
    <text evidence="5">The sequence shown here is derived from an EMBL/GenBank/DDBJ whole genome shotgun (WGS) entry which is preliminary data.</text>
</comment>
<feature type="domain" description="HTH arsR-type" evidence="4">
    <location>
        <begin position="4"/>
        <end position="98"/>
    </location>
</feature>
<dbReference type="CDD" id="cd00090">
    <property type="entry name" value="HTH_ARSR"/>
    <property type="match status" value="1"/>
</dbReference>
<dbReference type="Pfam" id="PF01022">
    <property type="entry name" value="HTH_5"/>
    <property type="match status" value="1"/>
</dbReference>
<dbReference type="EMBL" id="JBBHLI010000002">
    <property type="protein sequence ID" value="MEK9500209.1"/>
    <property type="molecule type" value="Genomic_DNA"/>
</dbReference>
<proteinExistence type="predicted"/>
<dbReference type="PRINTS" id="PR00778">
    <property type="entry name" value="HTHARSR"/>
</dbReference>
<dbReference type="SMART" id="SM00418">
    <property type="entry name" value="HTH_ARSR"/>
    <property type="match status" value="1"/>
</dbReference>
<dbReference type="InterPro" id="IPR036390">
    <property type="entry name" value="WH_DNA-bd_sf"/>
</dbReference>
<dbReference type="PANTHER" id="PTHR43132:SF9">
    <property type="entry name" value="ARSR FAMILY TRANSCRIPTIONAL REGULATORY PROTEIN"/>
    <property type="match status" value="1"/>
</dbReference>
<dbReference type="InterPro" id="IPR036388">
    <property type="entry name" value="WH-like_DNA-bd_sf"/>
</dbReference>
<keyword evidence="2" id="KW-0238">DNA-binding</keyword>